<protein>
    <submittedName>
        <fullName evidence="3">Uncharacterized protein</fullName>
    </submittedName>
</protein>
<gene>
    <name evidence="3" type="ORF">PXEA_LOCUS20668</name>
</gene>
<reference evidence="3" key="1">
    <citation type="submission" date="2018-11" db="EMBL/GenBank/DDBJ databases">
        <authorList>
            <consortium name="Pathogen Informatics"/>
        </authorList>
    </citation>
    <scope>NUCLEOTIDE SEQUENCE</scope>
</reference>
<proteinExistence type="predicted"/>
<feature type="compositionally biased region" description="Polar residues" evidence="1">
    <location>
        <begin position="18"/>
        <end position="31"/>
    </location>
</feature>
<sequence>MLFIIAVYHWLTSRARSEATQSTHPGTQINKRNSENEYASLANKTKQLSGVISPSRGREHRGNVLHSSP</sequence>
<name>A0A3S5ASF4_9PLAT</name>
<keyword evidence="2" id="KW-0732">Signal</keyword>
<feature type="region of interest" description="Disordered" evidence="1">
    <location>
        <begin position="15"/>
        <end position="34"/>
    </location>
</feature>
<keyword evidence="4" id="KW-1185">Reference proteome</keyword>
<dbReference type="AlphaFoldDB" id="A0A3S5ASF4"/>
<feature type="chain" id="PRO_5018632670" evidence="2">
    <location>
        <begin position="18"/>
        <end position="69"/>
    </location>
</feature>
<feature type="region of interest" description="Disordered" evidence="1">
    <location>
        <begin position="45"/>
        <end position="69"/>
    </location>
</feature>
<evidence type="ECO:0000256" key="1">
    <source>
        <dbReference type="SAM" id="MobiDB-lite"/>
    </source>
</evidence>
<dbReference type="EMBL" id="CAAALY010085766">
    <property type="protein sequence ID" value="VEL27228.1"/>
    <property type="molecule type" value="Genomic_DNA"/>
</dbReference>
<comment type="caution">
    <text evidence="3">The sequence shown here is derived from an EMBL/GenBank/DDBJ whole genome shotgun (WGS) entry which is preliminary data.</text>
</comment>
<evidence type="ECO:0000256" key="2">
    <source>
        <dbReference type="SAM" id="SignalP"/>
    </source>
</evidence>
<feature type="signal peptide" evidence="2">
    <location>
        <begin position="1"/>
        <end position="17"/>
    </location>
</feature>
<evidence type="ECO:0000313" key="3">
    <source>
        <dbReference type="EMBL" id="VEL27228.1"/>
    </source>
</evidence>
<dbReference type="Proteomes" id="UP000784294">
    <property type="component" value="Unassembled WGS sequence"/>
</dbReference>
<accession>A0A3S5ASF4</accession>
<evidence type="ECO:0000313" key="4">
    <source>
        <dbReference type="Proteomes" id="UP000784294"/>
    </source>
</evidence>
<organism evidence="3 4">
    <name type="scientific">Protopolystoma xenopodis</name>
    <dbReference type="NCBI Taxonomy" id="117903"/>
    <lineage>
        <taxon>Eukaryota</taxon>
        <taxon>Metazoa</taxon>
        <taxon>Spiralia</taxon>
        <taxon>Lophotrochozoa</taxon>
        <taxon>Platyhelminthes</taxon>
        <taxon>Monogenea</taxon>
        <taxon>Polyopisthocotylea</taxon>
        <taxon>Polystomatidea</taxon>
        <taxon>Polystomatidae</taxon>
        <taxon>Protopolystoma</taxon>
    </lineage>
</organism>